<evidence type="ECO:0000256" key="4">
    <source>
        <dbReference type="ARBA" id="ARBA00022692"/>
    </source>
</evidence>
<evidence type="ECO:0000256" key="6">
    <source>
        <dbReference type="ARBA" id="ARBA00023136"/>
    </source>
</evidence>
<sequence>MLREPYLINKFSEGRVRSLNTTFSSLTIELLIGFIALLVLTKVLGKTQITQLTPFDFISALVLGELVGNAIYDKEIGINYVLYAVLLWGILIVGIEKVTQKWKGTRSLLEGKPSIVIRKGIIDREQLKKNNLDLHQLQNLLRNRDVFSFKEVEYAILEANGTVNVLKKSPYQSITKDDLSKTPTNVILPMTIISDGEWILDNVDQTAYSKEYFEFLLDQQGLNVQHVIIGEWTKDTPLYLQLNRSPFIKEIQIL</sequence>
<dbReference type="Pfam" id="PF04239">
    <property type="entry name" value="DUF421"/>
    <property type="match status" value="1"/>
</dbReference>
<dbReference type="PANTHER" id="PTHR34582">
    <property type="entry name" value="UPF0702 TRANSMEMBRANE PROTEIN YCAP"/>
    <property type="match status" value="1"/>
</dbReference>
<dbReference type="EMBL" id="PDOD01000001">
    <property type="protein sequence ID" value="PYZ94452.1"/>
    <property type="molecule type" value="Genomic_DNA"/>
</dbReference>
<keyword evidence="11" id="KW-1185">Reference proteome</keyword>
<proteinExistence type="inferred from homology"/>
<evidence type="ECO:0000259" key="9">
    <source>
        <dbReference type="Pfam" id="PF20730"/>
    </source>
</evidence>
<dbReference type="GO" id="GO:0005886">
    <property type="term" value="C:plasma membrane"/>
    <property type="evidence" value="ECO:0007669"/>
    <property type="project" value="UniProtKB-SubCell"/>
</dbReference>
<dbReference type="AlphaFoldDB" id="A0A323TH48"/>
<evidence type="ECO:0000256" key="5">
    <source>
        <dbReference type="ARBA" id="ARBA00022989"/>
    </source>
</evidence>
<dbReference type="InterPro" id="IPR048454">
    <property type="entry name" value="YetF_N"/>
</dbReference>
<gene>
    <name evidence="10" type="ORF">CR194_02660</name>
</gene>
<dbReference type="Gene3D" id="3.30.240.20">
    <property type="entry name" value="bsu07140 like domains"/>
    <property type="match status" value="2"/>
</dbReference>
<feature type="domain" description="YetF-like N-terminal transmembrane" evidence="9">
    <location>
        <begin position="24"/>
        <end position="96"/>
    </location>
</feature>
<keyword evidence="6 7" id="KW-0472">Membrane</keyword>
<reference evidence="10 11" key="1">
    <citation type="submission" date="2017-10" db="EMBL/GenBank/DDBJ databases">
        <title>Bacillus sp. nov., a halophilic bacterium isolated from a Keqin Lake.</title>
        <authorList>
            <person name="Wang H."/>
        </authorList>
    </citation>
    <scope>NUCLEOTIDE SEQUENCE [LARGE SCALE GENOMIC DNA]</scope>
    <source>
        <strain evidence="10 11">KQ-12</strain>
    </source>
</reference>
<feature type="transmembrane region" description="Helical" evidence="7">
    <location>
        <begin position="78"/>
        <end position="95"/>
    </location>
</feature>
<protein>
    <recommendedName>
        <fullName evidence="12">DUF421 domain-containing protein</fullName>
    </recommendedName>
</protein>
<evidence type="ECO:0000256" key="3">
    <source>
        <dbReference type="ARBA" id="ARBA00022475"/>
    </source>
</evidence>
<evidence type="ECO:0000256" key="7">
    <source>
        <dbReference type="SAM" id="Phobius"/>
    </source>
</evidence>
<name>A0A323TH48_9BACI</name>
<evidence type="ECO:0000256" key="1">
    <source>
        <dbReference type="ARBA" id="ARBA00004651"/>
    </source>
</evidence>
<evidence type="ECO:0000313" key="10">
    <source>
        <dbReference type="EMBL" id="PYZ94452.1"/>
    </source>
</evidence>
<evidence type="ECO:0000259" key="8">
    <source>
        <dbReference type="Pfam" id="PF04239"/>
    </source>
</evidence>
<comment type="subcellular location">
    <subcellularLocation>
        <location evidence="1">Cell membrane</location>
        <topology evidence="1">Multi-pass membrane protein</topology>
    </subcellularLocation>
</comment>
<organism evidence="10 11">
    <name type="scientific">Salipaludibacillus keqinensis</name>
    <dbReference type="NCBI Taxonomy" id="2045207"/>
    <lineage>
        <taxon>Bacteria</taxon>
        <taxon>Bacillati</taxon>
        <taxon>Bacillota</taxon>
        <taxon>Bacilli</taxon>
        <taxon>Bacillales</taxon>
        <taxon>Bacillaceae</taxon>
    </lineage>
</organism>
<dbReference type="Proteomes" id="UP000248214">
    <property type="component" value="Unassembled WGS sequence"/>
</dbReference>
<dbReference type="InterPro" id="IPR007353">
    <property type="entry name" value="DUF421"/>
</dbReference>
<dbReference type="OrthoDB" id="1076133at2"/>
<evidence type="ECO:0000256" key="2">
    <source>
        <dbReference type="ARBA" id="ARBA00006448"/>
    </source>
</evidence>
<dbReference type="Pfam" id="PF20730">
    <property type="entry name" value="YetF_N"/>
    <property type="match status" value="1"/>
</dbReference>
<feature type="domain" description="YetF C-terminal" evidence="8">
    <location>
        <begin position="100"/>
        <end position="233"/>
    </location>
</feature>
<accession>A0A323TH48</accession>
<feature type="transmembrane region" description="Helical" evidence="7">
    <location>
        <begin position="20"/>
        <end position="40"/>
    </location>
</feature>
<comment type="caution">
    <text evidence="10">The sequence shown here is derived from an EMBL/GenBank/DDBJ whole genome shotgun (WGS) entry which is preliminary data.</text>
</comment>
<evidence type="ECO:0008006" key="12">
    <source>
        <dbReference type="Google" id="ProtNLM"/>
    </source>
</evidence>
<keyword evidence="3" id="KW-1003">Cell membrane</keyword>
<dbReference type="PANTHER" id="PTHR34582:SF5">
    <property type="entry name" value="UPF0702 TRANSMEMBRANE PROTEIN YETF"/>
    <property type="match status" value="1"/>
</dbReference>
<evidence type="ECO:0000313" key="11">
    <source>
        <dbReference type="Proteomes" id="UP000248214"/>
    </source>
</evidence>
<comment type="similarity">
    <text evidence="2">Belongs to the UPF0702 family.</text>
</comment>
<dbReference type="InterPro" id="IPR023090">
    <property type="entry name" value="UPF0702_alpha/beta_dom_sf"/>
</dbReference>
<keyword evidence="4 7" id="KW-0812">Transmembrane</keyword>
<keyword evidence="5 7" id="KW-1133">Transmembrane helix</keyword>